<comment type="caution">
    <text evidence="3">The sequence shown here is derived from an EMBL/GenBank/DDBJ whole genome shotgun (WGS) entry which is preliminary data.</text>
</comment>
<dbReference type="Proteomes" id="UP001238163">
    <property type="component" value="Unassembled WGS sequence"/>
</dbReference>
<dbReference type="Gene3D" id="3.30.360.10">
    <property type="entry name" value="Dihydrodipicolinate Reductase, domain 2"/>
    <property type="match status" value="1"/>
</dbReference>
<organism evidence="3 4">
    <name type="scientific">Oligosphaera ethanolica</name>
    <dbReference type="NCBI Taxonomy" id="760260"/>
    <lineage>
        <taxon>Bacteria</taxon>
        <taxon>Pseudomonadati</taxon>
        <taxon>Lentisphaerota</taxon>
        <taxon>Oligosphaeria</taxon>
        <taxon>Oligosphaerales</taxon>
        <taxon>Oligosphaeraceae</taxon>
        <taxon>Oligosphaera</taxon>
    </lineage>
</organism>
<evidence type="ECO:0000259" key="2">
    <source>
        <dbReference type="Pfam" id="PF22725"/>
    </source>
</evidence>
<keyword evidence="4" id="KW-1185">Reference proteome</keyword>
<dbReference type="SUPFAM" id="SSF55347">
    <property type="entry name" value="Glyceraldehyde-3-phosphate dehydrogenase-like, C-terminal domain"/>
    <property type="match status" value="1"/>
</dbReference>
<evidence type="ECO:0000313" key="4">
    <source>
        <dbReference type="Proteomes" id="UP001238163"/>
    </source>
</evidence>
<dbReference type="InterPro" id="IPR036291">
    <property type="entry name" value="NAD(P)-bd_dom_sf"/>
</dbReference>
<dbReference type="InterPro" id="IPR000683">
    <property type="entry name" value="Gfo/Idh/MocA-like_OxRdtase_N"/>
</dbReference>
<dbReference type="PANTHER" id="PTHR43377:SF1">
    <property type="entry name" value="BILIVERDIN REDUCTASE A"/>
    <property type="match status" value="1"/>
</dbReference>
<dbReference type="GO" id="GO:0000166">
    <property type="term" value="F:nucleotide binding"/>
    <property type="evidence" value="ECO:0007669"/>
    <property type="project" value="InterPro"/>
</dbReference>
<gene>
    <name evidence="3" type="ORF">J3R75_000658</name>
</gene>
<feature type="domain" description="Gfo/Idh/MocA-like oxidoreductase N-terminal" evidence="1">
    <location>
        <begin position="1"/>
        <end position="118"/>
    </location>
</feature>
<dbReference type="RefSeq" id="WP_307259879.1">
    <property type="nucleotide sequence ID" value="NZ_JAUSVL010000001.1"/>
</dbReference>
<dbReference type="Pfam" id="PF01408">
    <property type="entry name" value="GFO_IDH_MocA"/>
    <property type="match status" value="1"/>
</dbReference>
<protein>
    <submittedName>
        <fullName evidence="3">Dehydrogenase</fullName>
    </submittedName>
</protein>
<dbReference type="InterPro" id="IPR051450">
    <property type="entry name" value="Gfo/Idh/MocA_Oxidoreductases"/>
</dbReference>
<dbReference type="SUPFAM" id="SSF51735">
    <property type="entry name" value="NAD(P)-binding Rossmann-fold domains"/>
    <property type="match status" value="1"/>
</dbReference>
<sequence>MKVGLCGFGGMGRTHAQLLQKHADVQLVAVADAQAELRQQAKDAYGVQTWSSGEEMIAAGGLDVVFVCAPTYLHAPLVIQALRAGCHVFGEKPMALNETLCADMSAVADECGKVLMIGQVLRFWPEYVFLKKVIDSGEYGKLHTLSMTRVGGVSTGWNGWYLDEERGGMQIFDRHIHDTDAILWMLGLPRAVYSYGVHRDPHGEGGICHSFTHYDYGDGLVVSAEGSADAPKGFPFTAAYRAFFAGACIEFNSTAKPTLKVYAGGEAQVPELPVAAETLSSGLNISTGGPYLNEQCYFFDCLRKGVKPVTVTPASAKQTIRVVKAEIESCRARKAIVL</sequence>
<dbReference type="PANTHER" id="PTHR43377">
    <property type="entry name" value="BILIVERDIN REDUCTASE A"/>
    <property type="match status" value="1"/>
</dbReference>
<name>A0AAE4AMJ3_9BACT</name>
<accession>A0AAE4AMJ3</accession>
<evidence type="ECO:0000313" key="3">
    <source>
        <dbReference type="EMBL" id="MDQ0288551.1"/>
    </source>
</evidence>
<evidence type="ECO:0000259" key="1">
    <source>
        <dbReference type="Pfam" id="PF01408"/>
    </source>
</evidence>
<dbReference type="EMBL" id="JAUSVL010000001">
    <property type="protein sequence ID" value="MDQ0288551.1"/>
    <property type="molecule type" value="Genomic_DNA"/>
</dbReference>
<dbReference type="Gene3D" id="3.40.50.720">
    <property type="entry name" value="NAD(P)-binding Rossmann-like Domain"/>
    <property type="match status" value="1"/>
</dbReference>
<dbReference type="AlphaFoldDB" id="A0AAE4AMJ3"/>
<proteinExistence type="predicted"/>
<dbReference type="InterPro" id="IPR055170">
    <property type="entry name" value="GFO_IDH_MocA-like_dom"/>
</dbReference>
<dbReference type="Pfam" id="PF22725">
    <property type="entry name" value="GFO_IDH_MocA_C3"/>
    <property type="match status" value="1"/>
</dbReference>
<feature type="domain" description="GFO/IDH/MocA-like oxidoreductase" evidence="2">
    <location>
        <begin position="129"/>
        <end position="233"/>
    </location>
</feature>
<reference evidence="3" key="1">
    <citation type="submission" date="2023-07" db="EMBL/GenBank/DDBJ databases">
        <title>Genomic Encyclopedia of Type Strains, Phase IV (KMG-IV): sequencing the most valuable type-strain genomes for metagenomic binning, comparative biology and taxonomic classification.</title>
        <authorList>
            <person name="Goeker M."/>
        </authorList>
    </citation>
    <scope>NUCLEOTIDE SEQUENCE</scope>
    <source>
        <strain evidence="3">DSM 24202</strain>
    </source>
</reference>